<accession>A0AA49JJX1</accession>
<evidence type="ECO:0000256" key="3">
    <source>
        <dbReference type="ARBA" id="ARBA00023204"/>
    </source>
</evidence>
<dbReference type="Pfam" id="PF02565">
    <property type="entry name" value="RecO_C"/>
    <property type="match status" value="1"/>
</dbReference>
<dbReference type="SUPFAM" id="SSF50249">
    <property type="entry name" value="Nucleic acid-binding proteins"/>
    <property type="match status" value="1"/>
</dbReference>
<evidence type="ECO:0000256" key="4">
    <source>
        <dbReference type="HAMAP-Rule" id="MF_00201"/>
    </source>
</evidence>
<dbReference type="PANTHER" id="PTHR33991">
    <property type="entry name" value="DNA REPAIR PROTEIN RECO"/>
    <property type="match status" value="1"/>
</dbReference>
<comment type="function">
    <text evidence="4">Involved in DNA repair and RecF pathway recombination.</text>
</comment>
<dbReference type="GO" id="GO:0043590">
    <property type="term" value="C:bacterial nucleoid"/>
    <property type="evidence" value="ECO:0007669"/>
    <property type="project" value="TreeGrafter"/>
</dbReference>
<dbReference type="NCBIfam" id="TIGR00613">
    <property type="entry name" value="reco"/>
    <property type="match status" value="1"/>
</dbReference>
<dbReference type="SUPFAM" id="SSF57863">
    <property type="entry name" value="ArfGap/RecO-like zinc finger"/>
    <property type="match status" value="1"/>
</dbReference>
<evidence type="ECO:0000259" key="5">
    <source>
        <dbReference type="Pfam" id="PF11967"/>
    </source>
</evidence>
<evidence type="ECO:0000256" key="2">
    <source>
        <dbReference type="ARBA" id="ARBA00023172"/>
    </source>
</evidence>
<comment type="similarity">
    <text evidence="4">Belongs to the RecO family.</text>
</comment>
<dbReference type="Pfam" id="PF11967">
    <property type="entry name" value="RecO_N"/>
    <property type="match status" value="1"/>
</dbReference>
<reference evidence="6" key="2">
    <citation type="journal article" date="2024" name="Antonie Van Leeuwenhoek">
        <title>Roseihalotalea indica gen. nov., sp. nov., a halophilic Bacteroidetes from mesopelagic Southwest Indian Ocean with higher carbohydrate metabolic potential.</title>
        <authorList>
            <person name="Chen B."/>
            <person name="Zhang M."/>
            <person name="Lin D."/>
            <person name="Ye J."/>
            <person name="Tang K."/>
        </authorList>
    </citation>
    <scope>NUCLEOTIDE SEQUENCE</scope>
    <source>
        <strain evidence="6">TK19036</strain>
    </source>
</reference>
<feature type="domain" description="DNA replication/recombination mediator RecO N-terminal" evidence="5">
    <location>
        <begin position="1"/>
        <end position="81"/>
    </location>
</feature>
<dbReference type="InterPro" id="IPR012340">
    <property type="entry name" value="NA-bd_OB-fold"/>
</dbReference>
<dbReference type="EMBL" id="CP120682">
    <property type="protein sequence ID" value="WKN40018.1"/>
    <property type="molecule type" value="Genomic_DNA"/>
</dbReference>
<keyword evidence="3 4" id="KW-0234">DNA repair</keyword>
<gene>
    <name evidence="4 6" type="primary">recO</name>
    <name evidence="6" type="ORF">K4G66_15095</name>
</gene>
<reference evidence="6" key="1">
    <citation type="journal article" date="2023" name="Comput. Struct. Biotechnol. J.">
        <title>Discovery of a novel marine Bacteroidetes with a rich repertoire of carbohydrate-active enzymes.</title>
        <authorList>
            <person name="Chen B."/>
            <person name="Liu G."/>
            <person name="Chen Q."/>
            <person name="Wang H."/>
            <person name="Liu L."/>
            <person name="Tang K."/>
        </authorList>
    </citation>
    <scope>NUCLEOTIDE SEQUENCE</scope>
    <source>
        <strain evidence="6">TK19036</strain>
    </source>
</reference>
<dbReference type="AlphaFoldDB" id="A0AA49JJX1"/>
<keyword evidence="1 4" id="KW-0227">DNA damage</keyword>
<proteinExistence type="inferred from homology"/>
<dbReference type="InterPro" id="IPR022572">
    <property type="entry name" value="DNA_rep/recomb_RecO_N"/>
</dbReference>
<dbReference type="InterPro" id="IPR003717">
    <property type="entry name" value="RecO"/>
</dbReference>
<dbReference type="GO" id="GO:0006310">
    <property type="term" value="P:DNA recombination"/>
    <property type="evidence" value="ECO:0007669"/>
    <property type="project" value="UniProtKB-UniRule"/>
</dbReference>
<protein>
    <recommendedName>
        <fullName evidence="4">DNA repair protein RecO</fullName>
    </recommendedName>
    <alternativeName>
        <fullName evidence="4">Recombination protein O</fullName>
    </alternativeName>
</protein>
<keyword evidence="2 4" id="KW-0233">DNA recombination</keyword>
<dbReference type="GO" id="GO:0006302">
    <property type="term" value="P:double-strand break repair"/>
    <property type="evidence" value="ECO:0007669"/>
    <property type="project" value="TreeGrafter"/>
</dbReference>
<evidence type="ECO:0000313" key="6">
    <source>
        <dbReference type="EMBL" id="WKN40018.1"/>
    </source>
</evidence>
<evidence type="ECO:0000256" key="1">
    <source>
        <dbReference type="ARBA" id="ARBA00022763"/>
    </source>
</evidence>
<dbReference type="Gene3D" id="2.40.50.140">
    <property type="entry name" value="Nucleic acid-binding proteins"/>
    <property type="match status" value="1"/>
</dbReference>
<dbReference type="PANTHER" id="PTHR33991:SF1">
    <property type="entry name" value="DNA REPAIR PROTEIN RECO"/>
    <property type="match status" value="1"/>
</dbReference>
<dbReference type="HAMAP" id="MF_00201">
    <property type="entry name" value="RecO"/>
    <property type="match status" value="1"/>
</dbReference>
<name>A0AA49JJX1_9BACT</name>
<organism evidence="6">
    <name type="scientific">Roseihalotalea indica</name>
    <dbReference type="NCBI Taxonomy" id="2867963"/>
    <lineage>
        <taxon>Bacteria</taxon>
        <taxon>Pseudomonadati</taxon>
        <taxon>Bacteroidota</taxon>
        <taxon>Cytophagia</taxon>
        <taxon>Cytophagales</taxon>
        <taxon>Catalimonadaceae</taxon>
        <taxon>Roseihalotalea</taxon>
    </lineage>
</organism>
<dbReference type="InterPro" id="IPR037278">
    <property type="entry name" value="ARFGAP/RecO"/>
</dbReference>
<sequence>MLHKTKGIVLNFIKYRETSIVTRIYTEDFGLQSYIVNGVRGSNKKSKSKISFFQPLTVLELVVYYKKNAGLNRISEIKCPEPYQTIPYDFRKSSIAMFITEVLNKCLKEEESNIPQFEFLHYSLQMFDHLESHYENFHLQLMLKLSRYLGFAPESADDVFDEVYEYVGKPTIHDEDRQVLNLLLQNPYTSPVKTNNATRRLLLDDLIKYYQMHVGGFGELKSLTILREVLE</sequence>